<dbReference type="AlphaFoldDB" id="L2GRZ2"/>
<evidence type="ECO:0000256" key="1">
    <source>
        <dbReference type="SAM" id="Phobius"/>
    </source>
</evidence>
<proteinExistence type="predicted"/>
<dbReference type="RefSeq" id="XP_008075443.1">
    <property type="nucleotide sequence ID" value="XM_008077252.1"/>
</dbReference>
<dbReference type="GeneID" id="19880297"/>
<keyword evidence="1" id="KW-0812">Transmembrane</keyword>
<keyword evidence="1" id="KW-0472">Membrane</keyword>
<sequence>MPSAWYLTSFISIPLLLSIPLTHPLFHLTRPISLPSLLIPSIPPQNIPSHGAKIAKAMTQCTFLFNRNSAEQLIIHSIYLITHSIYLIIHSIYLIIHSIYLITHICKNTYISMPQHFHAFIRFYAVLRTYSTKLIVLHTKGAQQVKVA</sequence>
<keyword evidence="1" id="KW-1133">Transmembrane helix</keyword>
<evidence type="ECO:0000313" key="2">
    <source>
        <dbReference type="EMBL" id="ELA46073.1"/>
    </source>
</evidence>
<dbReference type="EMBL" id="GL877466">
    <property type="protein sequence ID" value="ELA46073.1"/>
    <property type="molecule type" value="Genomic_DNA"/>
</dbReference>
<dbReference type="VEuPathDB" id="MicrosporidiaDB:VCUG_02435"/>
<organism evidence="2 3">
    <name type="scientific">Vavraia culicis (isolate floridensis)</name>
    <name type="common">Microsporidian parasite</name>
    <dbReference type="NCBI Taxonomy" id="948595"/>
    <lineage>
        <taxon>Eukaryota</taxon>
        <taxon>Fungi</taxon>
        <taxon>Fungi incertae sedis</taxon>
        <taxon>Microsporidia</taxon>
        <taxon>Pleistophoridae</taxon>
        <taxon>Vavraia</taxon>
    </lineage>
</organism>
<reference evidence="3" key="1">
    <citation type="submission" date="2011-03" db="EMBL/GenBank/DDBJ databases">
        <title>The genome sequence of Vavraia culicis strain floridensis.</title>
        <authorList>
            <consortium name="The Broad Institute Genome Sequencing Platform"/>
            <person name="Cuomo C."/>
            <person name="Becnel J."/>
            <person name="Sanscrainte N."/>
            <person name="Young S.K."/>
            <person name="Zeng Q."/>
            <person name="Gargeya S."/>
            <person name="Fitzgerald M."/>
            <person name="Haas B."/>
            <person name="Abouelleil A."/>
            <person name="Alvarado L."/>
            <person name="Arachchi H.M."/>
            <person name="Berlin A."/>
            <person name="Chapman S.B."/>
            <person name="Gearin G."/>
            <person name="Goldberg J."/>
            <person name="Griggs A."/>
            <person name="Gujja S."/>
            <person name="Hansen M."/>
            <person name="Heiman D."/>
            <person name="Howarth C."/>
            <person name="Larimer J."/>
            <person name="Lui A."/>
            <person name="MacDonald P.J.P."/>
            <person name="McCowen C."/>
            <person name="Montmayeur A."/>
            <person name="Murphy C."/>
            <person name="Neiman D."/>
            <person name="Pearson M."/>
            <person name="Priest M."/>
            <person name="Roberts A."/>
            <person name="Saif S."/>
            <person name="Shea T."/>
            <person name="Sisk P."/>
            <person name="Stolte C."/>
            <person name="Sykes S."/>
            <person name="Wortman J."/>
            <person name="Nusbaum C."/>
            <person name="Birren B."/>
        </authorList>
    </citation>
    <scope>NUCLEOTIDE SEQUENCE [LARGE SCALE GENOMIC DNA]</scope>
    <source>
        <strain evidence="3">floridensis</strain>
    </source>
</reference>
<dbReference type="HOGENOM" id="CLU_1760192_0_0_1"/>
<feature type="transmembrane region" description="Helical" evidence="1">
    <location>
        <begin position="73"/>
        <end position="96"/>
    </location>
</feature>
<name>L2GRZ2_VAVCU</name>
<dbReference type="InParanoid" id="L2GRZ2"/>
<evidence type="ECO:0000313" key="3">
    <source>
        <dbReference type="Proteomes" id="UP000011081"/>
    </source>
</evidence>
<feature type="transmembrane region" description="Helical" evidence="1">
    <location>
        <begin position="6"/>
        <end position="26"/>
    </location>
</feature>
<dbReference type="Proteomes" id="UP000011081">
    <property type="component" value="Unassembled WGS sequence"/>
</dbReference>
<accession>L2GRZ2</accession>
<gene>
    <name evidence="2" type="ORF">VCUG_02435</name>
</gene>
<keyword evidence="3" id="KW-1185">Reference proteome</keyword>
<protein>
    <submittedName>
        <fullName evidence="2">Uncharacterized protein</fullName>
    </submittedName>
</protein>